<dbReference type="InterPro" id="IPR051211">
    <property type="entry name" value="PG_lysyltransferase"/>
</dbReference>
<dbReference type="AlphaFoldDB" id="A0A2K9NKH6"/>
<dbReference type="EC" id="2.3.2.3" evidence="3"/>
<dbReference type="SUPFAM" id="SSF55729">
    <property type="entry name" value="Acyl-CoA N-acyltransferases (Nat)"/>
    <property type="match status" value="1"/>
</dbReference>
<dbReference type="EMBL" id="CP025613">
    <property type="protein sequence ID" value="AUN33578.1"/>
    <property type="molecule type" value="Genomic_DNA"/>
</dbReference>
<dbReference type="OrthoDB" id="145485at2"/>
<keyword evidence="15" id="KW-1185">Reference proteome</keyword>
<evidence type="ECO:0000313" key="14">
    <source>
        <dbReference type="EMBL" id="AUN33578.1"/>
    </source>
</evidence>
<dbReference type="InterPro" id="IPR024320">
    <property type="entry name" value="LPG_synthase_C"/>
</dbReference>
<name>A0A2K9NKH6_9PROT</name>
<dbReference type="GO" id="GO:0050071">
    <property type="term" value="F:phosphatidylglycerol lysyltransferase activity"/>
    <property type="evidence" value="ECO:0007669"/>
    <property type="project" value="UniProtKB-EC"/>
</dbReference>
<evidence type="ECO:0000256" key="9">
    <source>
        <dbReference type="ARBA" id="ARBA00023098"/>
    </source>
</evidence>
<evidence type="ECO:0000256" key="8">
    <source>
        <dbReference type="ARBA" id="ARBA00022989"/>
    </source>
</evidence>
<keyword evidence="8" id="KW-1133">Transmembrane helix</keyword>
<evidence type="ECO:0000256" key="1">
    <source>
        <dbReference type="ARBA" id="ARBA00004651"/>
    </source>
</evidence>
<comment type="catalytic activity">
    <reaction evidence="13">
        <text>L-lysyl-tRNA(Lys) + a 1,2-diacyl-sn-glycero-3-phospho-(1'-sn-glycerol) = a 1,2-diacyl-sn-glycero-3-phospho-1'-(3'-O-L-lysyl)-sn-glycerol + tRNA(Lys)</text>
        <dbReference type="Rhea" id="RHEA:10668"/>
        <dbReference type="Rhea" id="RHEA-COMP:9696"/>
        <dbReference type="Rhea" id="RHEA-COMP:9697"/>
        <dbReference type="ChEBI" id="CHEBI:64716"/>
        <dbReference type="ChEBI" id="CHEBI:75792"/>
        <dbReference type="ChEBI" id="CHEBI:78442"/>
        <dbReference type="ChEBI" id="CHEBI:78529"/>
        <dbReference type="EC" id="2.3.2.3"/>
    </reaction>
</comment>
<proteinExistence type="inferred from homology"/>
<keyword evidence="6" id="KW-0808">Transferase</keyword>
<accession>A0A2K9NKH6</accession>
<evidence type="ECO:0000256" key="13">
    <source>
        <dbReference type="ARBA" id="ARBA00047540"/>
    </source>
</evidence>
<comment type="subcellular location">
    <subcellularLocation>
        <location evidence="1">Cell membrane</location>
        <topology evidence="1">Multi-pass membrane protein</topology>
    </subcellularLocation>
</comment>
<dbReference type="GO" id="GO:0046677">
    <property type="term" value="P:response to antibiotic"/>
    <property type="evidence" value="ECO:0007669"/>
    <property type="project" value="UniProtKB-KW"/>
</dbReference>
<dbReference type="NCBIfam" id="NF033480">
    <property type="entry name" value="bifunc_MprF"/>
    <property type="match status" value="1"/>
</dbReference>
<organism evidence="14 15">
    <name type="scientific">Niveispirillum cyanobacteriorum</name>
    <dbReference type="NCBI Taxonomy" id="1612173"/>
    <lineage>
        <taxon>Bacteria</taxon>
        <taxon>Pseudomonadati</taxon>
        <taxon>Pseudomonadota</taxon>
        <taxon>Alphaproteobacteria</taxon>
        <taxon>Rhodospirillales</taxon>
        <taxon>Azospirillaceae</taxon>
        <taxon>Niveispirillum</taxon>
    </lineage>
</organism>
<geneLocation type="plasmid" evidence="14 15">
    <name>unnamed1</name>
</geneLocation>
<comment type="similarity">
    <text evidence="2">Belongs to the LPG synthase family.</text>
</comment>
<evidence type="ECO:0000256" key="12">
    <source>
        <dbReference type="ARBA" id="ARBA00031899"/>
    </source>
</evidence>
<dbReference type="InterPro" id="IPR022791">
    <property type="entry name" value="L-PG_synthase/AglD"/>
</dbReference>
<dbReference type="PANTHER" id="PTHR34697">
    <property type="entry name" value="PHOSPHATIDYLGLYCEROL LYSYLTRANSFERASE"/>
    <property type="match status" value="1"/>
</dbReference>
<evidence type="ECO:0000256" key="2">
    <source>
        <dbReference type="ARBA" id="ARBA00008627"/>
    </source>
</evidence>
<sequence length="858" mass="91670">MADVTGEVGRIPWRGWVKGGLTGLVILAVGALAWTALSHLAAEISYQEVVDALRATPGWALAVAVAATGVSFLALTFYDWTALRYVGRKVPYPVIGLTSFCAYAVGNTVGFGPLTAGAIRYRFYTPHGLEPEEVARIVGFVTATFGLGVAGVTALGLFVAGDVTGMGMPGWIGHGVGAVGLCLLAALVVASGRHQAVKIGRWSVEPPAPRLLIIQFLATIVDIAAAGTVLWVLLPASADIDLPSFIAIYAVAIGLGVLSHVPAGLGVFETVIMAAVGGRADTEQVLGALLLYRVVYHVVPLLLAGVAVALLETRRVAVMLADTRVVRAGRRLAPPVLGALTLLLASMLVFSGVTPADDARLDLLSGLLPLPLMEGAHFLSSVLGLMLFVVARGVTYRLDGAWWAAVSIVLAAMVLALAKALAVTEMVLLAVLLCLLLLSRREFTRKASLLHSALTRPWLVAVGLLLIAALSVLFFVYKGVDYTHDLWWQFEFSGEAPRGLRALLGVALLAGLGAGWVLLRPAVMADLPDPDKDMLAKALAVVDAQRRPGAQLALLGDKKLLFSENGQAFIMYARQGRSWIALFDPVGPSVEWATLIWRFVEMARASGGRAVFYQVAPENLALYADMGLVAFKLGEEAQVDLSSFDLKGSKRANLRNSANRCEKAGVQFEMVPAAGVPALMDELRAVSDDWMAAHNVREKRFSLGAFIPDYIALRPVAVLRRDGQVVAFASLMLTGQGEEASIDLMRFSSKAPPAVMEYLLMRLILMFKEQGYKRFNLGMAPLSGLSASAVGLWQQVGRAVYERGDRFYNFSGLRTFKSKFGPEWEARYMAVPGGLNPMLALADITVLIAGGLRGVVGK</sequence>
<protein>
    <recommendedName>
        <fullName evidence="4">Phosphatidylglycerol lysyltransferase</fullName>
        <ecNumber evidence="3">2.3.2.3</ecNumber>
    </recommendedName>
    <alternativeName>
        <fullName evidence="12">Lysylphosphatidylglycerol synthase</fullName>
    </alternativeName>
</protein>
<dbReference type="GO" id="GO:0055091">
    <property type="term" value="P:phospholipid homeostasis"/>
    <property type="evidence" value="ECO:0007669"/>
    <property type="project" value="TreeGrafter"/>
</dbReference>
<dbReference type="GO" id="GO:0006629">
    <property type="term" value="P:lipid metabolic process"/>
    <property type="evidence" value="ECO:0007669"/>
    <property type="project" value="UniProtKB-KW"/>
</dbReference>
<evidence type="ECO:0000256" key="11">
    <source>
        <dbReference type="ARBA" id="ARBA00023251"/>
    </source>
</evidence>
<dbReference type="Pfam" id="PF09924">
    <property type="entry name" value="LPG_synthase_C"/>
    <property type="match status" value="1"/>
</dbReference>
<evidence type="ECO:0000256" key="10">
    <source>
        <dbReference type="ARBA" id="ARBA00023136"/>
    </source>
</evidence>
<dbReference type="Pfam" id="PF03706">
    <property type="entry name" value="LPG_synthase_TM"/>
    <property type="match status" value="1"/>
</dbReference>
<reference evidence="14 15" key="1">
    <citation type="submission" date="2017-12" db="EMBL/GenBank/DDBJ databases">
        <title>Genomes of bacteria within cyanobacterial aggregates.</title>
        <authorList>
            <person name="Cai H."/>
        </authorList>
    </citation>
    <scope>NUCLEOTIDE SEQUENCE [LARGE SCALE GENOMIC DNA]</scope>
    <source>
        <strain evidence="14 15">TH16</strain>
        <plasmid evidence="14 15">unnamed1</plasmid>
    </source>
</reference>
<keyword evidence="5" id="KW-1003">Cell membrane</keyword>
<gene>
    <name evidence="14" type="ORF">C0V82_24880</name>
</gene>
<keyword evidence="7" id="KW-0812">Transmembrane</keyword>
<dbReference type="Proteomes" id="UP000234752">
    <property type="component" value="Plasmid unnamed1"/>
</dbReference>
<evidence type="ECO:0000256" key="3">
    <source>
        <dbReference type="ARBA" id="ARBA00012014"/>
    </source>
</evidence>
<dbReference type="InterPro" id="IPR016181">
    <property type="entry name" value="Acyl_CoA_acyltransferase"/>
</dbReference>
<dbReference type="RefSeq" id="WP_102115087.1">
    <property type="nucleotide sequence ID" value="NZ_BMGN01000001.1"/>
</dbReference>
<keyword evidence="14" id="KW-0614">Plasmid</keyword>
<dbReference type="PANTHER" id="PTHR34697:SF2">
    <property type="entry name" value="PHOSPHATIDYLGLYCEROL LYSYLTRANSFERASE"/>
    <property type="match status" value="1"/>
</dbReference>
<dbReference type="GO" id="GO:0005886">
    <property type="term" value="C:plasma membrane"/>
    <property type="evidence" value="ECO:0007669"/>
    <property type="project" value="UniProtKB-SubCell"/>
</dbReference>
<keyword evidence="9" id="KW-0443">Lipid metabolism</keyword>
<keyword evidence="10" id="KW-0472">Membrane</keyword>
<dbReference type="KEGG" id="ncb:C0V82_24880"/>
<keyword evidence="11" id="KW-0046">Antibiotic resistance</keyword>
<evidence type="ECO:0000256" key="6">
    <source>
        <dbReference type="ARBA" id="ARBA00022679"/>
    </source>
</evidence>
<evidence type="ECO:0000256" key="4">
    <source>
        <dbReference type="ARBA" id="ARBA00021546"/>
    </source>
</evidence>
<evidence type="ECO:0000256" key="7">
    <source>
        <dbReference type="ARBA" id="ARBA00022692"/>
    </source>
</evidence>
<evidence type="ECO:0000313" key="15">
    <source>
        <dbReference type="Proteomes" id="UP000234752"/>
    </source>
</evidence>
<evidence type="ECO:0000256" key="5">
    <source>
        <dbReference type="ARBA" id="ARBA00022475"/>
    </source>
</evidence>